<accession>A0ABU1SKF8</accession>
<evidence type="ECO:0008006" key="4">
    <source>
        <dbReference type="Google" id="ProtNLM"/>
    </source>
</evidence>
<keyword evidence="3" id="KW-1185">Reference proteome</keyword>
<name>A0ABU1SKF8_9HYPH</name>
<evidence type="ECO:0000256" key="1">
    <source>
        <dbReference type="SAM" id="MobiDB-lite"/>
    </source>
</evidence>
<gene>
    <name evidence="2" type="ORF">J2W52_001059</name>
</gene>
<dbReference type="SUPFAM" id="SSF52096">
    <property type="entry name" value="ClpP/crotonase"/>
    <property type="match status" value="1"/>
</dbReference>
<dbReference type="Proteomes" id="UP001250791">
    <property type="component" value="Unassembled WGS sequence"/>
</dbReference>
<dbReference type="EMBL" id="JAVDUP010000001">
    <property type="protein sequence ID" value="MDR6899471.1"/>
    <property type="molecule type" value="Genomic_DNA"/>
</dbReference>
<dbReference type="InterPro" id="IPR029045">
    <property type="entry name" value="ClpP/crotonase-like_dom_sf"/>
</dbReference>
<organism evidence="2 3">
    <name type="scientific">Rhizobium miluonense</name>
    <dbReference type="NCBI Taxonomy" id="411945"/>
    <lineage>
        <taxon>Bacteria</taxon>
        <taxon>Pseudomonadati</taxon>
        <taxon>Pseudomonadota</taxon>
        <taxon>Alphaproteobacteria</taxon>
        <taxon>Hyphomicrobiales</taxon>
        <taxon>Rhizobiaceae</taxon>
        <taxon>Rhizobium/Agrobacterium group</taxon>
        <taxon>Rhizobium</taxon>
    </lineage>
</organism>
<evidence type="ECO:0000313" key="2">
    <source>
        <dbReference type="EMBL" id="MDR6899471.1"/>
    </source>
</evidence>
<comment type="caution">
    <text evidence="2">The sequence shown here is derived from an EMBL/GenBank/DDBJ whole genome shotgun (WGS) entry which is preliminary data.</text>
</comment>
<feature type="region of interest" description="Disordered" evidence="1">
    <location>
        <begin position="245"/>
        <end position="271"/>
    </location>
</feature>
<evidence type="ECO:0000313" key="3">
    <source>
        <dbReference type="Proteomes" id="UP001250791"/>
    </source>
</evidence>
<dbReference type="Gene3D" id="2.30.30.40">
    <property type="entry name" value="SH3 Domains"/>
    <property type="match status" value="1"/>
</dbReference>
<protein>
    <recommendedName>
        <fullName evidence="4">SH3 domain-containing protein</fullName>
    </recommendedName>
</protein>
<sequence>MSLLLFQRQSWLSNVFAIMACETAGAVEFMAWLRWGWAVKTVKKSFALLGFALGFALLAQEAAARLSYDVRTADDGITYITVIGSFEADDDLSLFRNKAVSSRAIYVGFDSHGGNVYKALELGRLIRSLGLSTLAVRSAECSSACSLSFLGGVGRFAEPGSIGVHKSSFSDTKGMDVETAVAAVQRQTADVIAYMNEMGIDPGLLQLTLKYDSNDIRYLSSSEMTQFRVTTVSYQELQEFEAKSSSNDAQVASAEARNAAQPTSEDSPLLQVPIPRNGIVQDDTGAAPLKTSRNMSAKTIGTFPNGSELTIKKSIGDWYRVSIGKKSGYMHQTAVWVREFEENRFGKQYIEITVHPVLKTAVQLAKGANPPMAVHLTAQGRYAVTIKDVYDTNIAPLVYQHLMGSKQIPLSAIITHGNNYVREICCSASTATAE</sequence>
<dbReference type="Gene3D" id="3.90.226.10">
    <property type="entry name" value="2-enoyl-CoA Hydratase, Chain A, domain 1"/>
    <property type="match status" value="1"/>
</dbReference>
<reference evidence="2 3" key="1">
    <citation type="submission" date="2023-07" db="EMBL/GenBank/DDBJ databases">
        <title>Sorghum-associated microbial communities from plants grown in Nebraska, USA.</title>
        <authorList>
            <person name="Schachtman D."/>
        </authorList>
    </citation>
    <scope>NUCLEOTIDE SEQUENCE [LARGE SCALE GENOMIC DNA]</scope>
    <source>
        <strain evidence="2 3">3199</strain>
    </source>
</reference>
<proteinExistence type="predicted"/>